<keyword evidence="4" id="KW-0902">Two-component regulatory system</keyword>
<keyword evidence="2" id="KW-0963">Cytoplasm</keyword>
<dbReference type="Gene3D" id="1.10.10.10">
    <property type="entry name" value="Winged helix-like DNA-binding domain superfamily/Winged helix DNA-binding domain"/>
    <property type="match status" value="1"/>
</dbReference>
<dbReference type="Pfam" id="PF00072">
    <property type="entry name" value="Response_reg"/>
    <property type="match status" value="1"/>
</dbReference>
<dbReference type="PANTHER" id="PTHR48111">
    <property type="entry name" value="REGULATOR OF RPOS"/>
    <property type="match status" value="1"/>
</dbReference>
<name>A0A3N1P932_9GAMM</name>
<dbReference type="Gene3D" id="6.10.250.690">
    <property type="match status" value="1"/>
</dbReference>
<dbReference type="PANTHER" id="PTHR48111:SF47">
    <property type="entry name" value="TRANSCRIPTIONAL REGULATORY PROTEIN RSTA"/>
    <property type="match status" value="1"/>
</dbReference>
<accession>A0A3N1P932</accession>
<keyword evidence="7" id="KW-0804">Transcription</keyword>
<sequence length="238" mass="26803">MESSLITPDPKARLLLVEDDRRLAELVQLYLREQGYFVHWVANGSRVLPLARELQPDLIILDLMLPDTDGFTLCSQLAEQYDGPVLILSALSNSRDQIQGLNLGAADYVVKPVEPELLLARIENLLRRQNRAPLSTKLQFGSLVLNGDTRTVEFQAKEVALTSNEFALLWALASQAGKALSRDYLYESLLGFSYDGSDRKLDQRISRLRKKLGDDSDSPTRIKTIWGHGYLFAPDSWL</sequence>
<dbReference type="GO" id="GO:0000156">
    <property type="term" value="F:phosphorelay response regulator activity"/>
    <property type="evidence" value="ECO:0007669"/>
    <property type="project" value="TreeGrafter"/>
</dbReference>
<comment type="subcellular location">
    <subcellularLocation>
        <location evidence="1">Cytoplasm</location>
    </subcellularLocation>
</comment>
<keyword evidence="13" id="KW-1185">Reference proteome</keyword>
<evidence type="ECO:0000256" key="7">
    <source>
        <dbReference type="ARBA" id="ARBA00023163"/>
    </source>
</evidence>
<dbReference type="Gene3D" id="3.40.50.2300">
    <property type="match status" value="1"/>
</dbReference>
<dbReference type="InterPro" id="IPR001867">
    <property type="entry name" value="OmpR/PhoB-type_DNA-bd"/>
</dbReference>
<dbReference type="EMBL" id="RJUL01000008">
    <property type="protein sequence ID" value="ROQ23290.1"/>
    <property type="molecule type" value="Genomic_DNA"/>
</dbReference>
<protein>
    <submittedName>
        <fullName evidence="12">Winged helix family two component transcriptional regulator</fullName>
    </submittedName>
</protein>
<dbReference type="SMART" id="SM00862">
    <property type="entry name" value="Trans_reg_C"/>
    <property type="match status" value="1"/>
</dbReference>
<proteinExistence type="predicted"/>
<organism evidence="12 13">
    <name type="scientific">Gallaecimonas pentaromativorans</name>
    <dbReference type="NCBI Taxonomy" id="584787"/>
    <lineage>
        <taxon>Bacteria</taxon>
        <taxon>Pseudomonadati</taxon>
        <taxon>Pseudomonadota</taxon>
        <taxon>Gammaproteobacteria</taxon>
        <taxon>Enterobacterales</taxon>
        <taxon>Gallaecimonadaceae</taxon>
        <taxon>Gallaecimonas</taxon>
    </lineage>
</organism>
<dbReference type="Pfam" id="PF00486">
    <property type="entry name" value="Trans_reg_C"/>
    <property type="match status" value="1"/>
</dbReference>
<dbReference type="GO" id="GO:0005829">
    <property type="term" value="C:cytosol"/>
    <property type="evidence" value="ECO:0007669"/>
    <property type="project" value="TreeGrafter"/>
</dbReference>
<feature type="domain" description="OmpR/PhoB-type" evidence="11">
    <location>
        <begin position="135"/>
        <end position="234"/>
    </location>
</feature>
<dbReference type="InterPro" id="IPR039420">
    <property type="entry name" value="WalR-like"/>
</dbReference>
<dbReference type="GO" id="GO:0006355">
    <property type="term" value="P:regulation of DNA-templated transcription"/>
    <property type="evidence" value="ECO:0007669"/>
    <property type="project" value="InterPro"/>
</dbReference>
<evidence type="ECO:0000259" key="10">
    <source>
        <dbReference type="PROSITE" id="PS50110"/>
    </source>
</evidence>
<dbReference type="SUPFAM" id="SSF52172">
    <property type="entry name" value="CheY-like"/>
    <property type="match status" value="1"/>
</dbReference>
<evidence type="ECO:0000256" key="6">
    <source>
        <dbReference type="ARBA" id="ARBA00023125"/>
    </source>
</evidence>
<evidence type="ECO:0000313" key="12">
    <source>
        <dbReference type="EMBL" id="ROQ23290.1"/>
    </source>
</evidence>
<keyword evidence="6 9" id="KW-0238">DNA-binding</keyword>
<dbReference type="CDD" id="cd17574">
    <property type="entry name" value="REC_OmpR"/>
    <property type="match status" value="1"/>
</dbReference>
<dbReference type="STRING" id="584787.GCA_001247655_03744"/>
<dbReference type="PROSITE" id="PS51755">
    <property type="entry name" value="OMPR_PHOB"/>
    <property type="match status" value="1"/>
</dbReference>
<dbReference type="InterPro" id="IPR036388">
    <property type="entry name" value="WH-like_DNA-bd_sf"/>
</dbReference>
<dbReference type="Proteomes" id="UP000268033">
    <property type="component" value="Unassembled WGS sequence"/>
</dbReference>
<dbReference type="AlphaFoldDB" id="A0A3N1P932"/>
<evidence type="ECO:0000313" key="13">
    <source>
        <dbReference type="Proteomes" id="UP000268033"/>
    </source>
</evidence>
<feature type="domain" description="Response regulatory" evidence="10">
    <location>
        <begin position="13"/>
        <end position="126"/>
    </location>
</feature>
<dbReference type="GO" id="GO:0000976">
    <property type="term" value="F:transcription cis-regulatory region binding"/>
    <property type="evidence" value="ECO:0007669"/>
    <property type="project" value="TreeGrafter"/>
</dbReference>
<dbReference type="FunFam" id="1.10.10.10:FF:000099">
    <property type="entry name" value="Two-component system response regulator TorR"/>
    <property type="match status" value="1"/>
</dbReference>
<dbReference type="InterPro" id="IPR011006">
    <property type="entry name" value="CheY-like_superfamily"/>
</dbReference>
<evidence type="ECO:0000256" key="5">
    <source>
        <dbReference type="ARBA" id="ARBA00023015"/>
    </source>
</evidence>
<evidence type="ECO:0000256" key="3">
    <source>
        <dbReference type="ARBA" id="ARBA00022553"/>
    </source>
</evidence>
<dbReference type="GO" id="GO:0032993">
    <property type="term" value="C:protein-DNA complex"/>
    <property type="evidence" value="ECO:0007669"/>
    <property type="project" value="TreeGrafter"/>
</dbReference>
<evidence type="ECO:0000256" key="2">
    <source>
        <dbReference type="ARBA" id="ARBA00022490"/>
    </source>
</evidence>
<evidence type="ECO:0000259" key="11">
    <source>
        <dbReference type="PROSITE" id="PS51755"/>
    </source>
</evidence>
<keyword evidence="5" id="KW-0805">Transcription regulation</keyword>
<dbReference type="PROSITE" id="PS50110">
    <property type="entry name" value="RESPONSE_REGULATORY"/>
    <property type="match status" value="1"/>
</dbReference>
<dbReference type="CDD" id="cd00383">
    <property type="entry name" value="trans_reg_C"/>
    <property type="match status" value="1"/>
</dbReference>
<gene>
    <name evidence="12" type="ORF">EDC28_10828</name>
</gene>
<dbReference type="SMART" id="SM00448">
    <property type="entry name" value="REC"/>
    <property type="match status" value="1"/>
</dbReference>
<evidence type="ECO:0000256" key="1">
    <source>
        <dbReference type="ARBA" id="ARBA00004496"/>
    </source>
</evidence>
<evidence type="ECO:0000256" key="9">
    <source>
        <dbReference type="PROSITE-ProRule" id="PRU01091"/>
    </source>
</evidence>
<feature type="DNA-binding region" description="OmpR/PhoB-type" evidence="9">
    <location>
        <begin position="135"/>
        <end position="234"/>
    </location>
</feature>
<reference evidence="12 13" key="1">
    <citation type="submission" date="2018-11" db="EMBL/GenBank/DDBJ databases">
        <title>Genomic Encyclopedia of Type Strains, Phase IV (KMG-IV): sequencing the most valuable type-strain genomes for metagenomic binning, comparative biology and taxonomic classification.</title>
        <authorList>
            <person name="Goeker M."/>
        </authorList>
    </citation>
    <scope>NUCLEOTIDE SEQUENCE [LARGE SCALE GENOMIC DNA]</scope>
    <source>
        <strain evidence="12 13">DSM 21945</strain>
    </source>
</reference>
<feature type="modified residue" description="4-aspartylphosphate" evidence="8">
    <location>
        <position position="62"/>
    </location>
</feature>
<keyword evidence="3 8" id="KW-0597">Phosphoprotein</keyword>
<evidence type="ECO:0000256" key="8">
    <source>
        <dbReference type="PROSITE-ProRule" id="PRU00169"/>
    </source>
</evidence>
<dbReference type="InterPro" id="IPR001789">
    <property type="entry name" value="Sig_transdc_resp-reg_receiver"/>
</dbReference>
<comment type="caution">
    <text evidence="12">The sequence shown here is derived from an EMBL/GenBank/DDBJ whole genome shotgun (WGS) entry which is preliminary data.</text>
</comment>
<evidence type="ECO:0000256" key="4">
    <source>
        <dbReference type="ARBA" id="ARBA00023012"/>
    </source>
</evidence>